<dbReference type="InterPro" id="IPR013783">
    <property type="entry name" value="Ig-like_fold"/>
</dbReference>
<dbReference type="Proteomes" id="UP000886611">
    <property type="component" value="Unassembled WGS sequence"/>
</dbReference>
<feature type="region of interest" description="Disordered" evidence="4">
    <location>
        <begin position="200"/>
        <end position="237"/>
    </location>
</feature>
<protein>
    <submittedName>
        <fullName evidence="6">UNC89 protein</fullName>
    </submittedName>
</protein>
<dbReference type="InterPro" id="IPR007110">
    <property type="entry name" value="Ig-like_dom"/>
</dbReference>
<dbReference type="Pfam" id="PF07679">
    <property type="entry name" value="I-set"/>
    <property type="match status" value="3"/>
</dbReference>
<dbReference type="SMART" id="SM00408">
    <property type="entry name" value="IGc2"/>
    <property type="match status" value="3"/>
</dbReference>
<feature type="non-terminal residue" evidence="6">
    <location>
        <position position="729"/>
    </location>
</feature>
<keyword evidence="2" id="KW-0963">Cytoplasm</keyword>
<dbReference type="InterPro" id="IPR003599">
    <property type="entry name" value="Ig_sub"/>
</dbReference>
<dbReference type="PANTHER" id="PTHR47633">
    <property type="entry name" value="IMMUNOGLOBULIN"/>
    <property type="match status" value="1"/>
</dbReference>
<dbReference type="PROSITE" id="PS50835">
    <property type="entry name" value="IG_LIKE"/>
    <property type="match status" value="3"/>
</dbReference>
<accession>A0A8X8BM38</accession>
<evidence type="ECO:0000259" key="5">
    <source>
        <dbReference type="PROSITE" id="PS50835"/>
    </source>
</evidence>
<dbReference type="PANTHER" id="PTHR47633:SF14">
    <property type="entry name" value="IG-LIKE DOMAIN-CONTAINING PROTEIN"/>
    <property type="match status" value="1"/>
</dbReference>
<reference evidence="6 7" key="1">
    <citation type="journal article" date="2021" name="Cell">
        <title>Tracing the genetic footprints of vertebrate landing in non-teleost ray-finned fishes.</title>
        <authorList>
            <person name="Bi X."/>
            <person name="Wang K."/>
            <person name="Yang L."/>
            <person name="Pan H."/>
            <person name="Jiang H."/>
            <person name="Wei Q."/>
            <person name="Fang M."/>
            <person name="Yu H."/>
            <person name="Zhu C."/>
            <person name="Cai Y."/>
            <person name="He Y."/>
            <person name="Gan X."/>
            <person name="Zeng H."/>
            <person name="Yu D."/>
            <person name="Zhu Y."/>
            <person name="Jiang H."/>
            <person name="Qiu Q."/>
            <person name="Yang H."/>
            <person name="Zhang Y.E."/>
            <person name="Wang W."/>
            <person name="Zhu M."/>
            <person name="He S."/>
            <person name="Zhang G."/>
        </authorList>
    </citation>
    <scope>NUCLEOTIDE SEQUENCE [LARGE SCALE GENOMIC DNA]</scope>
    <source>
        <strain evidence="6">Bchr_013</strain>
    </source>
</reference>
<evidence type="ECO:0000256" key="3">
    <source>
        <dbReference type="ARBA" id="ARBA00023319"/>
    </source>
</evidence>
<evidence type="ECO:0000256" key="1">
    <source>
        <dbReference type="ARBA" id="ARBA00004496"/>
    </source>
</evidence>
<dbReference type="GO" id="GO:0005737">
    <property type="term" value="C:cytoplasm"/>
    <property type="evidence" value="ECO:0007669"/>
    <property type="project" value="UniProtKB-SubCell"/>
</dbReference>
<dbReference type="Gene3D" id="2.60.40.10">
    <property type="entry name" value="Immunoglobulins"/>
    <property type="match status" value="3"/>
</dbReference>
<evidence type="ECO:0000313" key="7">
    <source>
        <dbReference type="Proteomes" id="UP000886611"/>
    </source>
</evidence>
<dbReference type="GO" id="GO:0055013">
    <property type="term" value="P:cardiac muscle cell development"/>
    <property type="evidence" value="ECO:0007669"/>
    <property type="project" value="UniProtKB-ARBA"/>
</dbReference>
<keyword evidence="3" id="KW-0393">Immunoglobulin domain</keyword>
<sequence length="729" mass="80586">MVANKGSGIENILEIRDKPISENKEEVMEECEMHKAVSAQILQTNNKASEKQEESSFSLTDYLMSAGQKQSVVHLEGTPGEKSSPEPGISSLEVEEVTFSAVYDYYNQQPEFSRSLSPESEMSIEISSTCSDEVAELERFYTPSSTDNPIAVKSADSFHTPCGTPEGYVTPPQYSFSPVESKRPSSGVMLDRLFSPPKIFRSPEDEGIETTPLTLSAEERSSVTEGRSSGAFGSPLDMEHKVQGIPPAFMKPLSKRRVYERGILTFFVEVTGIPSPEVQWYRNNVLLSSDHRQKIEREGDVCSLEIQVVSRSDEGEYLCEAINAIGEARSVAMVEVVSQDAKVMAAPPAVTHQHVIEFDVEEDITSRSPSPQEILLEVELDENEVKEFEKQIKIVTIPEFSPDNKSMIISLDVLPSLFDENTVDFVTQESDELKIAFEVTEMPPRFINPIFDLEVPDGMDAVFECSLAGVPLPKVVWFKDTVPIPKDGRKYIYSSKNDSHILKVRSVCSYDSGMYMCKAVNPAGETTCKAFLSISNHVAEKGAVIVGGGRQQAQQFDLVVGSQPSEIELEFEFDREAKNSQKSVKLIAMTDHDDEQQGDKCVSINIDMFSEPSKEEQIEFKAKESESCSFQFQVTETSPKCLKPLLDVTAATGSSVVLQCVMNGMPKPSATWYKDNRVIDTGRYIIQETESGGYHLIIPSAGKGDTGQFKCVVTNKVGSASTACRVNVT</sequence>
<evidence type="ECO:0000313" key="6">
    <source>
        <dbReference type="EMBL" id="KAG2459076.1"/>
    </source>
</evidence>
<feature type="non-terminal residue" evidence="6">
    <location>
        <position position="1"/>
    </location>
</feature>
<dbReference type="GO" id="GO:0004672">
    <property type="term" value="F:protein kinase activity"/>
    <property type="evidence" value="ECO:0007669"/>
    <property type="project" value="TreeGrafter"/>
</dbReference>
<comment type="subcellular location">
    <subcellularLocation>
        <location evidence="1">Cytoplasm</location>
    </subcellularLocation>
</comment>
<keyword evidence="7" id="KW-1185">Reference proteome</keyword>
<dbReference type="InterPro" id="IPR003598">
    <property type="entry name" value="Ig_sub2"/>
</dbReference>
<dbReference type="FunFam" id="2.60.40.10:FF:000779">
    <property type="entry name" value="Titin b"/>
    <property type="match status" value="1"/>
</dbReference>
<name>A0A8X8BM38_POLSE</name>
<dbReference type="GO" id="GO:0060298">
    <property type="term" value="P:positive regulation of sarcomere organization"/>
    <property type="evidence" value="ECO:0007669"/>
    <property type="project" value="UniProtKB-ARBA"/>
</dbReference>
<feature type="domain" description="Ig-like" evidence="5">
    <location>
        <begin position="246"/>
        <end position="332"/>
    </location>
</feature>
<feature type="domain" description="Ig-like" evidence="5">
    <location>
        <begin position="639"/>
        <end position="729"/>
    </location>
</feature>
<comment type="caution">
    <text evidence="6">The sequence shown here is derived from an EMBL/GenBank/DDBJ whole genome shotgun (WGS) entry which is preliminary data.</text>
</comment>
<gene>
    <name evidence="6" type="primary">Unc89</name>
    <name evidence="6" type="ORF">GTO96_0020007</name>
</gene>
<evidence type="ECO:0000256" key="2">
    <source>
        <dbReference type="ARBA" id="ARBA00022490"/>
    </source>
</evidence>
<organism evidence="6 7">
    <name type="scientific">Polypterus senegalus</name>
    <name type="common">Senegal bichir</name>
    <dbReference type="NCBI Taxonomy" id="55291"/>
    <lineage>
        <taxon>Eukaryota</taxon>
        <taxon>Metazoa</taxon>
        <taxon>Chordata</taxon>
        <taxon>Craniata</taxon>
        <taxon>Vertebrata</taxon>
        <taxon>Euteleostomi</taxon>
        <taxon>Actinopterygii</taxon>
        <taxon>Polypteriformes</taxon>
        <taxon>Polypteridae</taxon>
        <taxon>Polypterus</taxon>
    </lineage>
</organism>
<dbReference type="AlphaFoldDB" id="A0A8X8BM38"/>
<dbReference type="SMART" id="SM00409">
    <property type="entry name" value="IG"/>
    <property type="match status" value="3"/>
</dbReference>
<dbReference type="FunFam" id="2.60.40.10:FF:000425">
    <property type="entry name" value="Myosin light chain kinase"/>
    <property type="match status" value="1"/>
</dbReference>
<dbReference type="EMBL" id="JAATIS010005477">
    <property type="protein sequence ID" value="KAG2459076.1"/>
    <property type="molecule type" value="Genomic_DNA"/>
</dbReference>
<dbReference type="SUPFAM" id="SSF48726">
    <property type="entry name" value="Immunoglobulin"/>
    <property type="match status" value="3"/>
</dbReference>
<dbReference type="GO" id="GO:0003007">
    <property type="term" value="P:heart morphogenesis"/>
    <property type="evidence" value="ECO:0007669"/>
    <property type="project" value="UniProtKB-ARBA"/>
</dbReference>
<dbReference type="GO" id="GO:0045989">
    <property type="term" value="P:positive regulation of striated muscle contraction"/>
    <property type="evidence" value="ECO:0007669"/>
    <property type="project" value="UniProtKB-ARBA"/>
</dbReference>
<dbReference type="CDD" id="cd00096">
    <property type="entry name" value="Ig"/>
    <property type="match status" value="1"/>
</dbReference>
<dbReference type="InterPro" id="IPR013098">
    <property type="entry name" value="Ig_I-set"/>
</dbReference>
<dbReference type="InterPro" id="IPR036179">
    <property type="entry name" value="Ig-like_dom_sf"/>
</dbReference>
<feature type="domain" description="Ig-like" evidence="5">
    <location>
        <begin position="444"/>
        <end position="533"/>
    </location>
</feature>
<dbReference type="FunFam" id="2.60.40.10:FF:000107">
    <property type="entry name" value="Myosin, light chain kinase a"/>
    <property type="match status" value="1"/>
</dbReference>
<evidence type="ECO:0000256" key="4">
    <source>
        <dbReference type="SAM" id="MobiDB-lite"/>
    </source>
</evidence>
<proteinExistence type="predicted"/>